<dbReference type="RefSeq" id="WP_156334566.1">
    <property type="nucleotide sequence ID" value="NZ_JAUSQY010000001.1"/>
</dbReference>
<reference evidence="1 2" key="1">
    <citation type="submission" date="2015-10" db="EMBL/GenBank/DDBJ databases">
        <title>Corynebacteirum lowii and Corynebacterium oculi species nova, derived from human clinical disease and and emended description of Corynebacterium mastiditis.</title>
        <authorList>
            <person name="Bernard K."/>
            <person name="Pacheco A.L."/>
            <person name="Mcdougall C."/>
            <person name="Burtx T."/>
            <person name="Weibe D."/>
            <person name="Tyler S."/>
            <person name="Olson A.B."/>
            <person name="Cnockaert M."/>
            <person name="Eguchi H."/>
            <person name="Kuwahara T."/>
            <person name="Nakayama-Imaohji H."/>
            <person name="Boudewijins M."/>
            <person name="Van Hoecke F."/>
            <person name="Bernier A.-M."/>
            <person name="Vandamme P."/>
        </authorList>
    </citation>
    <scope>NUCLEOTIDE SEQUENCE [LARGE SCALE GENOMIC DNA]</scope>
    <source>
        <strain evidence="1 2">NML 130206</strain>
    </source>
</reference>
<keyword evidence="2" id="KW-1185">Reference proteome</keyword>
<protein>
    <submittedName>
        <fullName evidence="1">Uncharacterized protein</fullName>
    </submittedName>
</protein>
<name>A0A0Q0UGP7_9CORY</name>
<evidence type="ECO:0000313" key="2">
    <source>
        <dbReference type="Proteomes" id="UP000050488"/>
    </source>
</evidence>
<dbReference type="Proteomes" id="UP000050488">
    <property type="component" value="Unassembled WGS sequence"/>
</dbReference>
<dbReference type="EMBL" id="LKEV01000001">
    <property type="protein sequence ID" value="KQB87589.1"/>
    <property type="molecule type" value="Genomic_DNA"/>
</dbReference>
<organism evidence="1 2">
    <name type="scientific">Corynebacterium lowii</name>
    <dbReference type="NCBI Taxonomy" id="1544413"/>
    <lineage>
        <taxon>Bacteria</taxon>
        <taxon>Bacillati</taxon>
        <taxon>Actinomycetota</taxon>
        <taxon>Actinomycetes</taxon>
        <taxon>Mycobacteriales</taxon>
        <taxon>Corynebacteriaceae</taxon>
        <taxon>Corynebacterium</taxon>
    </lineage>
</organism>
<dbReference type="PATRIC" id="fig|1544413.3.peg.652"/>
<comment type="caution">
    <text evidence="1">The sequence shown here is derived from an EMBL/GenBank/DDBJ whole genome shotgun (WGS) entry which is preliminary data.</text>
</comment>
<gene>
    <name evidence="1" type="ORF">Clow_00649</name>
</gene>
<proteinExistence type="predicted"/>
<dbReference type="STRING" id="1544413.Clow_00649"/>
<dbReference type="AlphaFoldDB" id="A0A0Q0UGP7"/>
<sequence>MPDLDTIDKDCNFIRFTRRTDQGRFGFLIDMTDEDLNDKEETDDN</sequence>
<evidence type="ECO:0000313" key="1">
    <source>
        <dbReference type="EMBL" id="KQB87589.1"/>
    </source>
</evidence>
<accession>A0A0Q0UGP7</accession>